<keyword evidence="2" id="KW-0479">Metal-binding</keyword>
<dbReference type="AlphaFoldDB" id="A0A938X3K6"/>
<accession>A0A938X3K6</accession>
<proteinExistence type="predicted"/>
<keyword evidence="4" id="KW-0862">Zinc</keyword>
<dbReference type="Proteomes" id="UP000713880">
    <property type="component" value="Unassembled WGS sequence"/>
</dbReference>
<keyword evidence="8" id="KW-1185">Reference proteome</keyword>
<evidence type="ECO:0000313" key="7">
    <source>
        <dbReference type="EMBL" id="MBM6828000.1"/>
    </source>
</evidence>
<dbReference type="EMBL" id="JACJLV010000127">
    <property type="protein sequence ID" value="MBM6828000.1"/>
    <property type="molecule type" value="Genomic_DNA"/>
</dbReference>
<dbReference type="GO" id="GO:0046872">
    <property type="term" value="F:metal ion binding"/>
    <property type="evidence" value="ECO:0007669"/>
    <property type="project" value="UniProtKB-KW"/>
</dbReference>
<dbReference type="Gene3D" id="3.40.140.10">
    <property type="entry name" value="Cytidine Deaminase, domain 2"/>
    <property type="match status" value="1"/>
</dbReference>
<reference evidence="7" key="2">
    <citation type="journal article" date="2021" name="Sci. Rep.">
        <title>The distribution of antibiotic resistance genes in chicken gut microbiota commensals.</title>
        <authorList>
            <person name="Juricova H."/>
            <person name="Matiasovicova J."/>
            <person name="Kubasova T."/>
            <person name="Cejkova D."/>
            <person name="Rychlik I."/>
        </authorList>
    </citation>
    <scope>NUCLEOTIDE SEQUENCE</scope>
    <source>
        <strain evidence="7">An420c</strain>
    </source>
</reference>
<organism evidence="7 8">
    <name type="scientific">Mordavella massiliensis</name>
    <dbReference type="NCBI Taxonomy" id="1871024"/>
    <lineage>
        <taxon>Bacteria</taxon>
        <taxon>Bacillati</taxon>
        <taxon>Bacillota</taxon>
        <taxon>Clostridia</taxon>
        <taxon>Eubacteriales</taxon>
        <taxon>Clostridiaceae</taxon>
        <taxon>Mordavella</taxon>
    </lineage>
</organism>
<evidence type="ECO:0000256" key="5">
    <source>
        <dbReference type="ARBA" id="ARBA00023049"/>
    </source>
</evidence>
<reference evidence="7" key="1">
    <citation type="submission" date="2020-08" db="EMBL/GenBank/DDBJ databases">
        <authorList>
            <person name="Cejkova D."/>
            <person name="Kubasova T."/>
            <person name="Jahodarova E."/>
            <person name="Rychlik I."/>
        </authorList>
    </citation>
    <scope>NUCLEOTIDE SEQUENCE</scope>
    <source>
        <strain evidence="7">An420c</strain>
    </source>
</reference>
<dbReference type="GO" id="GO:0006508">
    <property type="term" value="P:proteolysis"/>
    <property type="evidence" value="ECO:0007669"/>
    <property type="project" value="UniProtKB-KW"/>
</dbReference>
<evidence type="ECO:0000313" key="8">
    <source>
        <dbReference type="Proteomes" id="UP000713880"/>
    </source>
</evidence>
<protein>
    <submittedName>
        <fullName evidence="7">Mov34/MPN/PAD-1 family protein</fullName>
    </submittedName>
</protein>
<keyword evidence="3" id="KW-0378">Hydrolase</keyword>
<sequence>DVLSDLKKYYYSSWKYETGGILLGKFNKENKVIEIAEVYELKSNLFSRILYRRNAKKAQKIINKRWRQTAGVINYVGEWHTHPGMQAIPSTTDLNSLSEISLKVKDSLPGTLLLIVGEAEKINLVVQCGNAFKMQLITEDESEEE</sequence>
<evidence type="ECO:0000256" key="3">
    <source>
        <dbReference type="ARBA" id="ARBA00022801"/>
    </source>
</evidence>
<name>A0A938X3K6_9CLOT</name>
<dbReference type="GO" id="GO:0008237">
    <property type="term" value="F:metallopeptidase activity"/>
    <property type="evidence" value="ECO:0007669"/>
    <property type="project" value="UniProtKB-KW"/>
</dbReference>
<comment type="caution">
    <text evidence="7">The sequence shown here is derived from an EMBL/GenBank/DDBJ whole genome shotgun (WGS) entry which is preliminary data.</text>
</comment>
<dbReference type="SUPFAM" id="SSF102712">
    <property type="entry name" value="JAB1/MPN domain"/>
    <property type="match status" value="1"/>
</dbReference>
<evidence type="ECO:0000256" key="1">
    <source>
        <dbReference type="ARBA" id="ARBA00022670"/>
    </source>
</evidence>
<feature type="non-terminal residue" evidence="7">
    <location>
        <position position="1"/>
    </location>
</feature>
<dbReference type="RefSeq" id="WP_204909962.1">
    <property type="nucleotide sequence ID" value="NZ_JACJLV010000127.1"/>
</dbReference>
<feature type="domain" description="JAB" evidence="6">
    <location>
        <begin position="14"/>
        <end position="117"/>
    </location>
</feature>
<keyword evidence="5" id="KW-0482">Metalloprotease</keyword>
<gene>
    <name evidence="7" type="ORF">H6A13_13110</name>
</gene>
<keyword evidence="1" id="KW-0645">Protease</keyword>
<dbReference type="Pfam" id="PF14464">
    <property type="entry name" value="Prok-JAB"/>
    <property type="match status" value="1"/>
</dbReference>
<dbReference type="InterPro" id="IPR028090">
    <property type="entry name" value="JAB_dom_prok"/>
</dbReference>
<evidence type="ECO:0000256" key="2">
    <source>
        <dbReference type="ARBA" id="ARBA00022723"/>
    </source>
</evidence>
<evidence type="ECO:0000256" key="4">
    <source>
        <dbReference type="ARBA" id="ARBA00022833"/>
    </source>
</evidence>
<evidence type="ECO:0000259" key="6">
    <source>
        <dbReference type="Pfam" id="PF14464"/>
    </source>
</evidence>